<dbReference type="Proteomes" id="UP000255279">
    <property type="component" value="Unassembled WGS sequence"/>
</dbReference>
<evidence type="ECO:0000313" key="4">
    <source>
        <dbReference type="Proteomes" id="UP000255279"/>
    </source>
</evidence>
<sequence>MTERKKEIYRRLNQPIPDEVEPDYISECILNIYALASRARRYTESGVLPLSVADVKAVFGFAPCPIDEWLVLECVFALDDMDCKRANEAIRAKLRHR</sequence>
<gene>
    <name evidence="1" type="ORF">B0181_05070</name>
    <name evidence="2" type="ORF">NCTC10293_02125</name>
</gene>
<name>A0A1T0A3H0_9GAMM</name>
<reference evidence="2 4" key="2">
    <citation type="submission" date="2018-06" db="EMBL/GenBank/DDBJ databases">
        <authorList>
            <consortium name="Pathogen Informatics"/>
            <person name="Doyle S."/>
        </authorList>
    </citation>
    <scope>NUCLEOTIDE SEQUENCE [LARGE SCALE GENOMIC DNA]</scope>
    <source>
        <strain evidence="2 4">NCTC10293</strain>
    </source>
</reference>
<reference evidence="1 3" key="1">
    <citation type="submission" date="2017-02" db="EMBL/GenBank/DDBJ databases">
        <title>Draft genome sequence of Moraxella caviae CCUG 355 type strain.</title>
        <authorList>
            <person name="Engstrom-Jakobsson H."/>
            <person name="Salva-Serra F."/>
            <person name="Thorell K."/>
            <person name="Gonzales-Siles L."/>
            <person name="Karlsson R."/>
            <person name="Boulund F."/>
            <person name="Engstrand L."/>
            <person name="Moore E."/>
        </authorList>
    </citation>
    <scope>NUCLEOTIDE SEQUENCE [LARGE SCALE GENOMIC DNA]</scope>
    <source>
        <strain evidence="1 3">CCUG 355</strain>
    </source>
</reference>
<dbReference type="RefSeq" id="WP_078276421.1">
    <property type="nucleotide sequence ID" value="NZ_CAACXO010000043.1"/>
</dbReference>
<dbReference type="EMBL" id="MUXU01000033">
    <property type="protein sequence ID" value="OOR90245.1"/>
    <property type="molecule type" value="Genomic_DNA"/>
</dbReference>
<accession>A0A1T0A3H0</accession>
<proteinExistence type="predicted"/>
<keyword evidence="3" id="KW-1185">Reference proteome</keyword>
<evidence type="ECO:0000313" key="2">
    <source>
        <dbReference type="EMBL" id="STZ14530.1"/>
    </source>
</evidence>
<dbReference type="OrthoDB" id="6703580at2"/>
<evidence type="ECO:0000313" key="1">
    <source>
        <dbReference type="EMBL" id="OOR90245.1"/>
    </source>
</evidence>
<evidence type="ECO:0000313" key="3">
    <source>
        <dbReference type="Proteomes" id="UP000190435"/>
    </source>
</evidence>
<dbReference type="AlphaFoldDB" id="A0A1T0A3H0"/>
<organism evidence="1 3">
    <name type="scientific">Moraxella caviae</name>
    <dbReference type="NCBI Taxonomy" id="34060"/>
    <lineage>
        <taxon>Bacteria</taxon>
        <taxon>Pseudomonadati</taxon>
        <taxon>Pseudomonadota</taxon>
        <taxon>Gammaproteobacteria</taxon>
        <taxon>Moraxellales</taxon>
        <taxon>Moraxellaceae</taxon>
        <taxon>Moraxella</taxon>
    </lineage>
</organism>
<dbReference type="Proteomes" id="UP000190435">
    <property type="component" value="Unassembled WGS sequence"/>
</dbReference>
<dbReference type="EMBL" id="UGQE01000004">
    <property type="protein sequence ID" value="STZ14530.1"/>
    <property type="molecule type" value="Genomic_DNA"/>
</dbReference>
<protein>
    <submittedName>
        <fullName evidence="1">Uncharacterized protein</fullName>
    </submittedName>
</protein>